<dbReference type="InterPro" id="IPR036388">
    <property type="entry name" value="WH-like_DNA-bd_sf"/>
</dbReference>
<dbReference type="Gene3D" id="1.10.10.10">
    <property type="entry name" value="Winged helix-like DNA-binding domain superfamily/Winged helix DNA-binding domain"/>
    <property type="match status" value="1"/>
</dbReference>
<dbReference type="InterPro" id="IPR005158">
    <property type="entry name" value="BTAD"/>
</dbReference>
<reference evidence="2 3" key="1">
    <citation type="journal article" date="2011" name="J. Bacteriol.">
        <title>Genome sequence of the 1,4-dioxane-degrading Pseudonocardia dioxanivorans strain CB1190.</title>
        <authorList>
            <person name="Sales C.M."/>
            <person name="Mahendra S."/>
            <person name="Grostern A."/>
            <person name="Parales R.E."/>
            <person name="Goodwin L.A."/>
            <person name="Woyke T."/>
            <person name="Nolan M."/>
            <person name="Lapidus A."/>
            <person name="Chertkov O."/>
            <person name="Ovchinnikova G."/>
            <person name="Sczyrba A."/>
            <person name="Alvarez-Cohen L."/>
        </authorList>
    </citation>
    <scope>NUCLEOTIDE SEQUENCE [LARGE SCALE GENOMIC DNA]</scope>
    <source>
        <strain evidence="3">ATCC 55486 / DSM 44775 / JCM 13855 / CB1190</strain>
    </source>
</reference>
<accession>F4CLW5</accession>
<dbReference type="SUPFAM" id="SSF48452">
    <property type="entry name" value="TPR-like"/>
    <property type="match status" value="1"/>
</dbReference>
<dbReference type="HOGENOM" id="CLU_298042_0_0_11"/>
<proteinExistence type="predicted"/>
<feature type="domain" description="Bacterial transcriptional activator" evidence="1">
    <location>
        <begin position="883"/>
        <end position="1021"/>
    </location>
</feature>
<dbReference type="Pfam" id="PF03704">
    <property type="entry name" value="BTAD"/>
    <property type="match status" value="1"/>
</dbReference>
<dbReference type="Proteomes" id="UP000007809">
    <property type="component" value="Chromosome"/>
</dbReference>
<keyword evidence="3" id="KW-1185">Reference proteome</keyword>
<protein>
    <submittedName>
        <fullName evidence="2">Transcriptional activator domain protein</fullName>
    </submittedName>
</protein>
<gene>
    <name evidence="2" type="ordered locus">Psed_6145</name>
</gene>
<dbReference type="Pfam" id="PF25873">
    <property type="entry name" value="WHD_MalT"/>
    <property type="match status" value="1"/>
</dbReference>
<dbReference type="InterPro" id="IPR011990">
    <property type="entry name" value="TPR-like_helical_dom_sf"/>
</dbReference>
<dbReference type="InterPro" id="IPR027417">
    <property type="entry name" value="P-loop_NTPase"/>
</dbReference>
<dbReference type="Gene3D" id="3.40.50.300">
    <property type="entry name" value="P-loop containing nucleotide triphosphate hydrolases"/>
    <property type="match status" value="1"/>
</dbReference>
<dbReference type="KEGG" id="pdx:Psed_6145"/>
<dbReference type="PANTHER" id="PTHR35807">
    <property type="entry name" value="TRANSCRIPTIONAL REGULATOR REDD-RELATED"/>
    <property type="match status" value="1"/>
</dbReference>
<sequence>MNEAETAGGVSVTGRPDNPDWIIRRKITPPPLGPTVTRRPRVEALLTRLIEQHRLVVVYASAGAGKTTAVLQAAERLERPLAWLDLDTTDVATGRLLVYLEAALARRIPAIRGVASGALAANLAHSEVAGLLAEAVEGSDVLVVLDDAERLADSPAALGVVSAFVNYLPASARLVLLSRVELAVTTSGWGPWVAAVGEEDLALTVQEAADALEMSGRTDIDPVEALIETGGWLTGVLFEAWRSTDHVIGLGGEADPLHGYLATQILDQLDPADQDFLVTTAVLQEVTPRAAEAVGLRGASSRLHALRGRRLPVSWDGDRMRCHPRFREFLLRRLERRGEEELRRLRMAYARLLLASGHDEEALEELFAADALDEAMAVVQPALERAIERTDFPTAERWLERLQPVRREHHVALAGAELMLAVVREGYAAGVRLADRLDAAGRRDELAKASGRAAGLMAWCYLHAGRPEDMREVIESGVPGPDVDAARYAMRMVDVEAPPDDVAPGLGALSGGPLDALVMRAHFDLGRLQEMDTRPASLWAQRAADSWMVSGLLATGRTAEAFELYHRLVDAVSEHSVWLQALVGPRLMAELGEEEAAWRLLRDGRERIAGTGSVLFEAYSRLIEAEFALRLDHDPAAATRALRPLVASSIGRSYSLIAEHLATVQGRIALAQDDVDAAIAHLRPAVQGMQRGGRLLHLPAAAVYLSEAAWRTGDEDAADTAADVALEAARGQGSTHILLNALAEFPDVLARRLDLEVTAESAWHELGRALSARVGGLGEVIGAAVHVAEFGRTAVILNGQEVKPRLAKSVELLAYLSNRGEREHATRPQLLDALFEGRRDESASSYLRQAILHLRKAVPDVLETETGPGVVRLASRVRVTTESKRVVSLLAQAQALRGADRLGLLLDALAIAGRGDYLPGIRSGWAEERRAQLAEILKDVRFQAAEAAYETGSFRHAEELLAAVLRADPAREAGWRLQMRLAHAVGDSDRVLAAYRSCERALRELGTKPSATTCALVEDLRR</sequence>
<dbReference type="InterPro" id="IPR059106">
    <property type="entry name" value="WHD_MalT"/>
</dbReference>
<dbReference type="EMBL" id="CP002593">
    <property type="protein sequence ID" value="AEA28247.1"/>
    <property type="molecule type" value="Genomic_DNA"/>
</dbReference>
<name>F4CLW5_PSEUX</name>
<dbReference type="SUPFAM" id="SSF52540">
    <property type="entry name" value="P-loop containing nucleoside triphosphate hydrolases"/>
    <property type="match status" value="1"/>
</dbReference>
<evidence type="ECO:0000259" key="1">
    <source>
        <dbReference type="SMART" id="SM01043"/>
    </source>
</evidence>
<dbReference type="Gene3D" id="1.25.40.10">
    <property type="entry name" value="Tetratricopeptide repeat domain"/>
    <property type="match status" value="1"/>
</dbReference>
<organism evidence="2 3">
    <name type="scientific">Pseudonocardia dioxanivorans (strain ATCC 55486 / DSM 44775 / JCM 13855 / CB1190)</name>
    <dbReference type="NCBI Taxonomy" id="675635"/>
    <lineage>
        <taxon>Bacteria</taxon>
        <taxon>Bacillati</taxon>
        <taxon>Actinomycetota</taxon>
        <taxon>Actinomycetes</taxon>
        <taxon>Pseudonocardiales</taxon>
        <taxon>Pseudonocardiaceae</taxon>
        <taxon>Pseudonocardia</taxon>
    </lineage>
</organism>
<dbReference type="InterPro" id="IPR051677">
    <property type="entry name" value="AfsR-DnrI-RedD_regulator"/>
</dbReference>
<dbReference type="SMART" id="SM01043">
    <property type="entry name" value="BTAD"/>
    <property type="match status" value="1"/>
</dbReference>
<evidence type="ECO:0000313" key="3">
    <source>
        <dbReference type="Proteomes" id="UP000007809"/>
    </source>
</evidence>
<dbReference type="STRING" id="675635.Psed_6145"/>
<evidence type="ECO:0000313" key="2">
    <source>
        <dbReference type="EMBL" id="AEA28247.1"/>
    </source>
</evidence>
<dbReference type="AlphaFoldDB" id="F4CLW5"/>
<dbReference type="eggNOG" id="COG2909">
    <property type="taxonomic scope" value="Bacteria"/>
</dbReference>